<comment type="caution">
    <text evidence="2">The sequence shown here is derived from an EMBL/GenBank/DDBJ whole genome shotgun (WGS) entry which is preliminary data.</text>
</comment>
<organism evidence="2 3">
    <name type="scientific">Roseateles koreensis</name>
    <dbReference type="NCBI Taxonomy" id="2987526"/>
    <lineage>
        <taxon>Bacteria</taxon>
        <taxon>Pseudomonadati</taxon>
        <taxon>Pseudomonadota</taxon>
        <taxon>Betaproteobacteria</taxon>
        <taxon>Burkholderiales</taxon>
        <taxon>Sphaerotilaceae</taxon>
        <taxon>Roseateles</taxon>
    </lineage>
</organism>
<evidence type="ECO:0000313" key="3">
    <source>
        <dbReference type="Proteomes" id="UP001219862"/>
    </source>
</evidence>
<feature type="region of interest" description="Disordered" evidence="1">
    <location>
        <begin position="57"/>
        <end position="88"/>
    </location>
</feature>
<dbReference type="Proteomes" id="UP001219862">
    <property type="component" value="Unassembled WGS sequence"/>
</dbReference>
<keyword evidence="3" id="KW-1185">Reference proteome</keyword>
<evidence type="ECO:0000313" key="2">
    <source>
        <dbReference type="EMBL" id="MDC8786183.1"/>
    </source>
</evidence>
<protein>
    <recommendedName>
        <fullName evidence="4">Transposase</fullName>
    </recommendedName>
</protein>
<gene>
    <name evidence="2" type="ORF">PRZ01_13365</name>
</gene>
<evidence type="ECO:0000256" key="1">
    <source>
        <dbReference type="SAM" id="MobiDB-lite"/>
    </source>
</evidence>
<feature type="compositionally biased region" description="Basic and acidic residues" evidence="1">
    <location>
        <begin position="79"/>
        <end position="88"/>
    </location>
</feature>
<evidence type="ECO:0008006" key="4">
    <source>
        <dbReference type="Google" id="ProtNLM"/>
    </source>
</evidence>
<proteinExistence type="predicted"/>
<dbReference type="EMBL" id="JAQQXS010000011">
    <property type="protein sequence ID" value="MDC8786183.1"/>
    <property type="molecule type" value="Genomic_DNA"/>
</dbReference>
<name>A0ABT5KTC0_9BURK</name>
<reference evidence="2 3" key="1">
    <citation type="submission" date="2022-10" db="EMBL/GenBank/DDBJ databases">
        <title>paucibacter sp. hw8 Genome sequencing.</title>
        <authorList>
            <person name="Park S."/>
        </authorList>
    </citation>
    <scope>NUCLEOTIDE SEQUENCE [LARGE SCALE GENOMIC DNA]</scope>
    <source>
        <strain evidence="3">hw8</strain>
    </source>
</reference>
<accession>A0ABT5KTC0</accession>
<sequence>MRQRRIVPQAPKSGAQQFARPCDNLKPEQIVAAGAQIPDTAVQRVANDAGFACRTRDIEHQAGLPPKQKIRQLPLGDPRLNDRDGMIQ</sequence>